<feature type="coiled-coil region" evidence="1">
    <location>
        <begin position="508"/>
        <end position="553"/>
    </location>
</feature>
<accession>A0A6L2K1E7</accession>
<feature type="compositionally biased region" description="Pro residues" evidence="2">
    <location>
        <begin position="223"/>
        <end position="234"/>
    </location>
</feature>
<protein>
    <submittedName>
        <fullName evidence="3">Xylulose kinase-1</fullName>
    </submittedName>
</protein>
<reference evidence="3" key="1">
    <citation type="journal article" date="2019" name="Sci. Rep.">
        <title>Draft genome of Tanacetum cinerariifolium, the natural source of mosquito coil.</title>
        <authorList>
            <person name="Yamashiro T."/>
            <person name="Shiraishi A."/>
            <person name="Satake H."/>
            <person name="Nakayama K."/>
        </authorList>
    </citation>
    <scope>NUCLEOTIDE SEQUENCE</scope>
</reference>
<comment type="caution">
    <text evidence="3">The sequence shown here is derived from an EMBL/GenBank/DDBJ whole genome shotgun (WGS) entry which is preliminary data.</text>
</comment>
<evidence type="ECO:0000256" key="1">
    <source>
        <dbReference type="SAM" id="Coils"/>
    </source>
</evidence>
<evidence type="ECO:0000256" key="2">
    <source>
        <dbReference type="SAM" id="MobiDB-lite"/>
    </source>
</evidence>
<proteinExistence type="predicted"/>
<keyword evidence="3" id="KW-0808">Transferase</keyword>
<dbReference type="AlphaFoldDB" id="A0A6L2K1E7"/>
<feature type="region of interest" description="Disordered" evidence="2">
    <location>
        <begin position="215"/>
        <end position="255"/>
    </location>
</feature>
<dbReference type="EMBL" id="BKCJ010001591">
    <property type="protein sequence ID" value="GEU42592.1"/>
    <property type="molecule type" value="Genomic_DNA"/>
</dbReference>
<sequence>MTLTFAETHNMIAYLTKSNASKGFNQIIDFLNGSSIKYALTVNPNIYVSCIKQFWTSVAVKKVNDVTRLQALVDKKKVVITEASIRDALRLDDTKGVECLPNEEIFTELARMGYEKPSTKLTFYKAFFSSQWKKQVGDLSSHSTKYTSLALTQKVFDNMRWVGKGFSRVDTPLFEGMLVVQEVGEGDADKVPVEDVNAAGVATEGVVSAANDEVPTAVEEPSIPSPTPPTPPTQPSQDIPSTSQNLHGSSLKPNAHMYKPIKKRGIIENIDADEDVVLEDTKDVAVEKSIDVEDNADIQGRKAQSQAEIYKIDLEHAKKVLSMQDEESKLAKIQEVVDAVTTAKIITEVVTAASDTITAASTTITAADVLIPTATIAVAPKITAAPSRRTKGVVIMDPEETTTTSTIIHSEAKSKDKGKGILVEEPKPLKKQAQIKQDGQYARELEAELNKNINWDEVIDHVQRKQKEDKSNVAGFKMDYFKGMLYDDICPIFEKYFDSNVAFLQKTKEQMDEEDSRALKRLNESQEEKAAKRQKLEEEVEELKRHLQIVPNDDDDVYTEATLLALKVPVVDYEIYNQNNKPYYKIKRADERRYPLTRFTLDQMLNNVRLEVEDESKVSLELLSYGVDAAMDFKEKYAKCLMLLVKELVLLSQDDAID</sequence>
<feature type="compositionally biased region" description="Low complexity" evidence="2">
    <location>
        <begin position="235"/>
        <end position="244"/>
    </location>
</feature>
<keyword evidence="3" id="KW-0418">Kinase</keyword>
<name>A0A6L2K1E7_TANCI</name>
<organism evidence="3">
    <name type="scientific">Tanacetum cinerariifolium</name>
    <name type="common">Dalmatian daisy</name>
    <name type="synonym">Chrysanthemum cinerariifolium</name>
    <dbReference type="NCBI Taxonomy" id="118510"/>
    <lineage>
        <taxon>Eukaryota</taxon>
        <taxon>Viridiplantae</taxon>
        <taxon>Streptophyta</taxon>
        <taxon>Embryophyta</taxon>
        <taxon>Tracheophyta</taxon>
        <taxon>Spermatophyta</taxon>
        <taxon>Magnoliopsida</taxon>
        <taxon>eudicotyledons</taxon>
        <taxon>Gunneridae</taxon>
        <taxon>Pentapetalae</taxon>
        <taxon>asterids</taxon>
        <taxon>campanulids</taxon>
        <taxon>Asterales</taxon>
        <taxon>Asteraceae</taxon>
        <taxon>Asteroideae</taxon>
        <taxon>Anthemideae</taxon>
        <taxon>Anthemidinae</taxon>
        <taxon>Tanacetum</taxon>
    </lineage>
</organism>
<evidence type="ECO:0000313" key="3">
    <source>
        <dbReference type="EMBL" id="GEU42592.1"/>
    </source>
</evidence>
<gene>
    <name evidence="3" type="ORF">Tci_014570</name>
</gene>
<dbReference type="GO" id="GO:0016301">
    <property type="term" value="F:kinase activity"/>
    <property type="evidence" value="ECO:0007669"/>
    <property type="project" value="UniProtKB-KW"/>
</dbReference>
<keyword evidence="1" id="KW-0175">Coiled coil</keyword>